<dbReference type="Proteomes" id="UP000799118">
    <property type="component" value="Unassembled WGS sequence"/>
</dbReference>
<reference evidence="1" key="1">
    <citation type="journal article" date="2019" name="Environ. Microbiol.">
        <title>Fungal ecological strategies reflected in gene transcription - a case study of two litter decomposers.</title>
        <authorList>
            <person name="Barbi F."/>
            <person name="Kohler A."/>
            <person name="Barry K."/>
            <person name="Baskaran P."/>
            <person name="Daum C."/>
            <person name="Fauchery L."/>
            <person name="Ihrmark K."/>
            <person name="Kuo A."/>
            <person name="LaButti K."/>
            <person name="Lipzen A."/>
            <person name="Morin E."/>
            <person name="Grigoriev I.V."/>
            <person name="Henrissat B."/>
            <person name="Lindahl B."/>
            <person name="Martin F."/>
        </authorList>
    </citation>
    <scope>NUCLEOTIDE SEQUENCE</scope>
    <source>
        <strain evidence="1">JB14</strain>
    </source>
</reference>
<organism evidence="1 2">
    <name type="scientific">Gymnopus androsaceus JB14</name>
    <dbReference type="NCBI Taxonomy" id="1447944"/>
    <lineage>
        <taxon>Eukaryota</taxon>
        <taxon>Fungi</taxon>
        <taxon>Dikarya</taxon>
        <taxon>Basidiomycota</taxon>
        <taxon>Agaricomycotina</taxon>
        <taxon>Agaricomycetes</taxon>
        <taxon>Agaricomycetidae</taxon>
        <taxon>Agaricales</taxon>
        <taxon>Marasmiineae</taxon>
        <taxon>Omphalotaceae</taxon>
        <taxon>Gymnopus</taxon>
    </lineage>
</organism>
<dbReference type="OrthoDB" id="3049338at2759"/>
<sequence>VAFNYFLHFHQRIGEVDKSVIQALTEDSHYHFRILEKHSNYAYSTPISRMVAMIVRWWDLRWAYQKDFGTWEPEFHSERQVDIFEHLVKYIHPESLESSSDQQLYRELPTEAALAPLFHDLCVESLDYKRDETDPNAALSLLEEAELLLMVFRETGELHGPRDLTRYCAFNCHLFLGTSLHYAYCSGGSYEYPAEFQRQCSGPLSEPVSEEEQGDITAGYTVQTENPTVAKPPAMASFRAKILVAARDHIQVKPVRQEKNPILLLIENMRYRTQDVNEGTAYAINLRLWRSIDRPSRRQLTSTAARWDRSGAVLSLHYSGSQLELNLRQWSLAVKAKLMSLDGLASLDGLSTAVSPRIKVLYQKFDHTQMVDQFGDDASLFDRNDNKNYCEPFITGILGHMKKQTMSANFVNSVADKTETFFEALLDLVFAMSGVPLRAFQAAELKHCTRSGSQNARNYRMHGIHTFITNPISKQGKGDYQCAWLLPHAVSKGLTFGLAVLRPVVINLLEHLDTNRKVLVFSAVKTYIFARYPRINGRIVPAKPTGTVVDNILKSGILPVGAREQRQLITAIIREKMPDLAKPMDISQASLLDFCSQHSRHTGDYSYAPTEISRAIGVSVEVARKCAAIGVAVQKLHDLVDASAADLLEKSDRDGGYDWTLNISRALSVAIKVSFSFYGLEDRASAKNVLSTRPFQFGDS</sequence>
<feature type="non-terminal residue" evidence="1">
    <location>
        <position position="700"/>
    </location>
</feature>
<dbReference type="AlphaFoldDB" id="A0A6A4GBG8"/>
<dbReference type="EMBL" id="ML771071">
    <property type="protein sequence ID" value="KAE9382720.1"/>
    <property type="molecule type" value="Genomic_DNA"/>
</dbReference>
<name>A0A6A4GBG8_9AGAR</name>
<proteinExistence type="predicted"/>
<accession>A0A6A4GBG8</accession>
<protein>
    <submittedName>
        <fullName evidence="1">Uncharacterized protein</fullName>
    </submittedName>
</protein>
<evidence type="ECO:0000313" key="1">
    <source>
        <dbReference type="EMBL" id="KAE9382720.1"/>
    </source>
</evidence>
<feature type="non-terminal residue" evidence="1">
    <location>
        <position position="1"/>
    </location>
</feature>
<gene>
    <name evidence="1" type="ORF">BT96DRAFT_189232</name>
</gene>
<keyword evidence="2" id="KW-1185">Reference proteome</keyword>
<evidence type="ECO:0000313" key="2">
    <source>
        <dbReference type="Proteomes" id="UP000799118"/>
    </source>
</evidence>